<dbReference type="InterPro" id="IPR058627">
    <property type="entry name" value="MdtA-like_C"/>
</dbReference>
<dbReference type="Pfam" id="PF25967">
    <property type="entry name" value="RND-MFP_C"/>
    <property type="match status" value="1"/>
</dbReference>
<evidence type="ECO:0000256" key="1">
    <source>
        <dbReference type="ARBA" id="ARBA00009477"/>
    </source>
</evidence>
<dbReference type="InterPro" id="IPR058647">
    <property type="entry name" value="BSH_CzcB-like"/>
</dbReference>
<dbReference type="Gene3D" id="2.40.30.170">
    <property type="match status" value="1"/>
</dbReference>
<dbReference type="InterPro" id="IPR058792">
    <property type="entry name" value="Beta-barrel_RND_2"/>
</dbReference>
<dbReference type="InterPro" id="IPR006143">
    <property type="entry name" value="RND_pump_MFP"/>
</dbReference>
<comment type="caution">
    <text evidence="5">The sequence shown here is derived from an EMBL/GenBank/DDBJ whole genome shotgun (WGS) entry which is preliminary data.</text>
</comment>
<dbReference type="PROSITE" id="PS51257">
    <property type="entry name" value="PROKAR_LIPOPROTEIN"/>
    <property type="match status" value="1"/>
</dbReference>
<evidence type="ECO:0000259" key="3">
    <source>
        <dbReference type="Pfam" id="PF25967"/>
    </source>
</evidence>
<name>A0A4Y8L419_9BACT</name>
<dbReference type="Gene3D" id="1.10.287.470">
    <property type="entry name" value="Helix hairpin bin"/>
    <property type="match status" value="1"/>
</dbReference>
<proteinExistence type="inferred from homology"/>
<dbReference type="GO" id="GO:0015562">
    <property type="term" value="F:efflux transmembrane transporter activity"/>
    <property type="evidence" value="ECO:0007669"/>
    <property type="project" value="TreeGrafter"/>
</dbReference>
<dbReference type="STRING" id="1121485.GCA_000426485_02862"/>
<dbReference type="Proteomes" id="UP000297861">
    <property type="component" value="Unassembled WGS sequence"/>
</dbReference>
<sequence length="353" mass="39012">MKIMSKVKLLLNKMVVIVLILGLVSCSFKKGEEQDVRTVLVKVQTIKYSDDIYQQEYIGTVEGENAVDVSFQMNGNIEQVYAQEGQGVRKGQLLARLNTNSIESMHNAAKATLNQAQDAYNRLSVLYENNSLPEIKYIEAKTRLEQAQSNEQIARKNLQDCNLYAPISGVISQRYQEAGANVAPGAPVYNLVTISVVKIKIAIPENEISAIRPGEACRIKISALDEAEFEGKIMEKGVSANPVSHTYDIKVQVNNPNSRIMPGMVCKAYLINPSGISDRKNIIVPLKAIQVDFSGKHFVWLKDEQNKAVYREISQGKLIGNGVVIEKGLKEGDNLIIDGYQNISPGITVKTAK</sequence>
<dbReference type="Pfam" id="PF25954">
    <property type="entry name" value="Beta-barrel_RND_2"/>
    <property type="match status" value="1"/>
</dbReference>
<dbReference type="OrthoDB" id="9798190at2"/>
<gene>
    <name evidence="5" type="ORF">E2605_08340</name>
</gene>
<feature type="domain" description="Multidrug resistance protein MdtA-like C-terminal permuted SH3" evidence="3">
    <location>
        <begin position="282"/>
        <end position="341"/>
    </location>
</feature>
<dbReference type="NCBIfam" id="TIGR01730">
    <property type="entry name" value="RND_mfp"/>
    <property type="match status" value="1"/>
</dbReference>
<dbReference type="Gene3D" id="2.40.50.100">
    <property type="match status" value="1"/>
</dbReference>
<comment type="similarity">
    <text evidence="1">Belongs to the membrane fusion protein (MFP) (TC 8.A.1) family.</text>
</comment>
<dbReference type="Gene3D" id="2.40.420.20">
    <property type="match status" value="1"/>
</dbReference>
<dbReference type="PANTHER" id="PTHR30469">
    <property type="entry name" value="MULTIDRUG RESISTANCE PROTEIN MDTA"/>
    <property type="match status" value="1"/>
</dbReference>
<dbReference type="SUPFAM" id="SSF111369">
    <property type="entry name" value="HlyD-like secretion proteins"/>
    <property type="match status" value="1"/>
</dbReference>
<evidence type="ECO:0000259" key="4">
    <source>
        <dbReference type="Pfam" id="PF25973"/>
    </source>
</evidence>
<dbReference type="AlphaFoldDB" id="A0A4Y8L419"/>
<accession>A0A4Y8L419</accession>
<dbReference type="Pfam" id="PF25973">
    <property type="entry name" value="BSH_CzcB"/>
    <property type="match status" value="1"/>
</dbReference>
<evidence type="ECO:0000313" key="6">
    <source>
        <dbReference type="Proteomes" id="UP000297861"/>
    </source>
</evidence>
<feature type="domain" description="CusB-like beta-barrel" evidence="2">
    <location>
        <begin position="199"/>
        <end position="270"/>
    </location>
</feature>
<dbReference type="GO" id="GO:1990281">
    <property type="term" value="C:efflux pump complex"/>
    <property type="evidence" value="ECO:0007669"/>
    <property type="project" value="TreeGrafter"/>
</dbReference>
<evidence type="ECO:0000313" key="5">
    <source>
        <dbReference type="EMBL" id="TFD96818.1"/>
    </source>
</evidence>
<organism evidence="5 6">
    <name type="scientific">Dysgonomonas capnocytophagoides</name>
    <dbReference type="NCBI Taxonomy" id="45254"/>
    <lineage>
        <taxon>Bacteria</taxon>
        <taxon>Pseudomonadati</taxon>
        <taxon>Bacteroidota</taxon>
        <taxon>Bacteroidia</taxon>
        <taxon>Bacteroidales</taxon>
        <taxon>Dysgonomonadaceae</taxon>
        <taxon>Dysgonomonas</taxon>
    </lineage>
</organism>
<dbReference type="EMBL" id="SOML01000004">
    <property type="protein sequence ID" value="TFD96818.1"/>
    <property type="molecule type" value="Genomic_DNA"/>
</dbReference>
<feature type="domain" description="CzcB-like barrel-sandwich hybrid" evidence="4">
    <location>
        <begin position="67"/>
        <end position="191"/>
    </location>
</feature>
<reference evidence="5 6" key="1">
    <citation type="submission" date="2019-03" db="EMBL/GenBank/DDBJ databases">
        <title>San Antonio Military Medical Center submission to MRSN (WRAIR), pending publication.</title>
        <authorList>
            <person name="Blyth D.M."/>
            <person name="Mccarthy S.L."/>
            <person name="Schall S.E."/>
            <person name="Stam J.A."/>
            <person name="Ong A.C."/>
            <person name="Mcgann P.T."/>
        </authorList>
    </citation>
    <scope>NUCLEOTIDE SEQUENCE [LARGE SCALE GENOMIC DNA]</scope>
    <source>
        <strain evidence="5 6">MRSN571793</strain>
    </source>
</reference>
<protein>
    <submittedName>
        <fullName evidence="5">Efflux RND transporter periplasmic adaptor subunit</fullName>
    </submittedName>
</protein>
<keyword evidence="6" id="KW-1185">Reference proteome</keyword>
<evidence type="ECO:0000259" key="2">
    <source>
        <dbReference type="Pfam" id="PF25954"/>
    </source>
</evidence>